<feature type="compositionally biased region" description="Gly residues" evidence="3">
    <location>
        <begin position="114"/>
        <end position="145"/>
    </location>
</feature>
<dbReference type="PROSITE" id="PS00233">
    <property type="entry name" value="CHIT_BIND_RR_1"/>
    <property type="match status" value="1"/>
</dbReference>
<evidence type="ECO:0000256" key="2">
    <source>
        <dbReference type="PROSITE-ProRule" id="PRU00497"/>
    </source>
</evidence>
<keyword evidence="1 2" id="KW-0193">Cuticle</keyword>
<protein>
    <submittedName>
        <fullName evidence="5">Cuticle protein</fullName>
    </submittedName>
</protein>
<dbReference type="Pfam" id="PF00379">
    <property type="entry name" value="Chitin_bind_4"/>
    <property type="match status" value="1"/>
</dbReference>
<feature type="transmembrane region" description="Helical" evidence="4">
    <location>
        <begin position="72"/>
        <end position="97"/>
    </location>
</feature>
<accession>A0A026W125</accession>
<feature type="transmembrane region" description="Helical" evidence="4">
    <location>
        <begin position="208"/>
        <end position="231"/>
    </location>
</feature>
<dbReference type="InterPro" id="IPR051217">
    <property type="entry name" value="Insect_Cuticle_Struc_Prot"/>
</dbReference>
<dbReference type="STRING" id="2015173.A0A026W125"/>
<dbReference type="PANTHER" id="PTHR12236:SF95">
    <property type="entry name" value="CUTICULAR PROTEIN 76BD, ISOFORM C-RELATED"/>
    <property type="match status" value="1"/>
</dbReference>
<keyword evidence="4" id="KW-0472">Membrane</keyword>
<evidence type="ECO:0000256" key="1">
    <source>
        <dbReference type="ARBA" id="ARBA00022460"/>
    </source>
</evidence>
<dbReference type="InterPro" id="IPR031311">
    <property type="entry name" value="CHIT_BIND_RR_consensus"/>
</dbReference>
<evidence type="ECO:0000256" key="3">
    <source>
        <dbReference type="SAM" id="MobiDB-lite"/>
    </source>
</evidence>
<reference evidence="5 6" key="1">
    <citation type="journal article" date="2014" name="Curr. Biol.">
        <title>The genome of the clonal raider ant Cerapachys biroi.</title>
        <authorList>
            <person name="Oxley P.R."/>
            <person name="Ji L."/>
            <person name="Fetter-Pruneda I."/>
            <person name="McKenzie S.K."/>
            <person name="Li C."/>
            <person name="Hu H."/>
            <person name="Zhang G."/>
            <person name="Kronauer D.J."/>
        </authorList>
    </citation>
    <scope>NUCLEOTIDE SEQUENCE [LARGE SCALE GENOMIC DNA]</scope>
</reference>
<keyword evidence="4" id="KW-0812">Transmembrane</keyword>
<dbReference type="PRINTS" id="PR00947">
    <property type="entry name" value="CUTICLE"/>
</dbReference>
<dbReference type="PANTHER" id="PTHR12236">
    <property type="entry name" value="STRUCTURAL CONTITUENT OF CUTICLE"/>
    <property type="match status" value="1"/>
</dbReference>
<evidence type="ECO:0000256" key="4">
    <source>
        <dbReference type="SAM" id="Phobius"/>
    </source>
</evidence>
<dbReference type="GO" id="GO:0005615">
    <property type="term" value="C:extracellular space"/>
    <property type="evidence" value="ECO:0007669"/>
    <property type="project" value="TreeGrafter"/>
</dbReference>
<keyword evidence="4" id="KW-1133">Transmembrane helix</keyword>
<dbReference type="OMA" id="SHNWTAR"/>
<dbReference type="GO" id="GO:0031012">
    <property type="term" value="C:extracellular matrix"/>
    <property type="evidence" value="ECO:0007669"/>
    <property type="project" value="TreeGrafter"/>
</dbReference>
<dbReference type="GO" id="GO:0042302">
    <property type="term" value="F:structural constituent of cuticle"/>
    <property type="evidence" value="ECO:0007669"/>
    <property type="project" value="UniProtKB-UniRule"/>
</dbReference>
<evidence type="ECO:0000313" key="6">
    <source>
        <dbReference type="Proteomes" id="UP000053097"/>
    </source>
</evidence>
<dbReference type="Proteomes" id="UP000053097">
    <property type="component" value="Unassembled WGS sequence"/>
</dbReference>
<dbReference type="OrthoDB" id="10071059at2759"/>
<name>A0A026W125_OOCBI</name>
<dbReference type="EMBL" id="KK107570">
    <property type="protein sequence ID" value="EZA48764.1"/>
    <property type="molecule type" value="Genomic_DNA"/>
</dbReference>
<feature type="compositionally biased region" description="Polar residues" evidence="3">
    <location>
        <begin position="181"/>
        <end position="190"/>
    </location>
</feature>
<evidence type="ECO:0000313" key="5">
    <source>
        <dbReference type="EMBL" id="EZA48764.1"/>
    </source>
</evidence>
<dbReference type="AlphaFoldDB" id="A0A026W125"/>
<proteinExistence type="predicted"/>
<sequence length="486" mass="48767">MGHRGGELGNGGGVSDRRSVCDVGNGGDGLDGDSSGFLADYGVESVDRVSGVVDNAPGTVGLQERVAALDEVAIAGLLLALGVAGQAVVHVVGIAVLGMRVVVGVHGLSHHGFGDGSGVSQRGGGCRGVSQGGGGSDHAGVGGSDQSGKCDELGKKKRFYAGQVQERSTGDVNADELSKSGKPTKSTQQWHSRWVEDREFRKRRISRFVAFAALVAVANAGVLAPGVPLAYAAAPAAPLAYAAPVAKAVVAKTVDADYDPHPQYSYAYDVHDSLTGDAKSQQETRDGDLVQGSYSLLEADGTRRIVDYTADPVNGFNAVVRKEPAAVAVKAVAAPVAHVAHAAPLAYAAPVAKIATPIAHAAPLAYAAPVAHAAPLAYAAPVAKIATPVAHAAPFAYAAPVAKYAAPVAAAPLAYAAPVAKFAAPAVAAPFAYATHPAPVAYAAHAAPVAYAAHAAPVAYAAHAAPIAKIAAPAAISYAAPAAYVH</sequence>
<feature type="region of interest" description="Disordered" evidence="3">
    <location>
        <begin position="114"/>
        <end position="149"/>
    </location>
</feature>
<dbReference type="PROSITE" id="PS51155">
    <property type="entry name" value="CHIT_BIND_RR_2"/>
    <property type="match status" value="1"/>
</dbReference>
<organism evidence="5 6">
    <name type="scientific">Ooceraea biroi</name>
    <name type="common">Clonal raider ant</name>
    <name type="synonym">Cerapachys biroi</name>
    <dbReference type="NCBI Taxonomy" id="2015173"/>
    <lineage>
        <taxon>Eukaryota</taxon>
        <taxon>Metazoa</taxon>
        <taxon>Ecdysozoa</taxon>
        <taxon>Arthropoda</taxon>
        <taxon>Hexapoda</taxon>
        <taxon>Insecta</taxon>
        <taxon>Pterygota</taxon>
        <taxon>Neoptera</taxon>
        <taxon>Endopterygota</taxon>
        <taxon>Hymenoptera</taxon>
        <taxon>Apocrita</taxon>
        <taxon>Aculeata</taxon>
        <taxon>Formicoidea</taxon>
        <taxon>Formicidae</taxon>
        <taxon>Dorylinae</taxon>
        <taxon>Ooceraea</taxon>
    </lineage>
</organism>
<gene>
    <name evidence="5" type="ORF">X777_12680</name>
</gene>
<keyword evidence="6" id="KW-1185">Reference proteome</keyword>
<feature type="region of interest" description="Disordered" evidence="3">
    <location>
        <begin position="165"/>
        <end position="190"/>
    </location>
</feature>
<dbReference type="InterPro" id="IPR000618">
    <property type="entry name" value="Insect_cuticle"/>
</dbReference>